<feature type="domain" description="Exoribonuclease phosphorolytic" evidence="14">
    <location>
        <begin position="46"/>
        <end position="173"/>
    </location>
</feature>
<evidence type="ECO:0000256" key="13">
    <source>
        <dbReference type="ARBA" id="ARBA00083631"/>
    </source>
</evidence>
<evidence type="ECO:0000256" key="2">
    <source>
        <dbReference type="ARBA" id="ARBA00004604"/>
    </source>
</evidence>
<dbReference type="Gene3D" id="3.30.230.70">
    <property type="entry name" value="GHMP Kinase, N-terminal domain"/>
    <property type="match status" value="1"/>
</dbReference>
<dbReference type="GO" id="GO:0071051">
    <property type="term" value="P:poly(A)-dependent snoRNA 3'-end processing"/>
    <property type="evidence" value="ECO:0007669"/>
    <property type="project" value="TreeGrafter"/>
</dbReference>
<dbReference type="GO" id="GO:0000176">
    <property type="term" value="C:nuclear exosome (RNase complex)"/>
    <property type="evidence" value="ECO:0007669"/>
    <property type="project" value="TreeGrafter"/>
</dbReference>
<dbReference type="Proteomes" id="UP000507470">
    <property type="component" value="Unassembled WGS sequence"/>
</dbReference>
<evidence type="ECO:0000256" key="3">
    <source>
        <dbReference type="ARBA" id="ARBA00006678"/>
    </source>
</evidence>
<sequence length="273" mass="30390">MPTDTRRIGGPEESFSPLAYTLTDSIKTLMVSSNGIRNDGRKCEDLRKMFIKTGVISQARGSAYIEQGETKIICSVYGPREVVRKEEFSMKGQLTCEFKYATFSCSYRRQHQQDSEEKDFSVQLLEALEPAVCLHKFPKAQVNIFVEVLQNDGSALAASITCASMALADAGIEVYDLVIGCSMKIHEDKVLTDPTINEEYDSQNSKQLNHGSLTIGFMPSLNQISAITSKGEIQIDFLKRAMTDCVEACQKIYPAMQQSLHSSIKDKLNASER</sequence>
<comment type="function">
    <text evidence="9">Non-catalytic component of the RNA exosome complex which has 3'-&gt;5' exoribonuclease activity and participates in a multitude of cellular RNA processing and degradation events.</text>
</comment>
<comment type="similarity">
    <text evidence="3">Belongs to the RNase PH family.</text>
</comment>
<dbReference type="AlphaFoldDB" id="A0A6J8B4W8"/>
<dbReference type="GO" id="GO:0000177">
    <property type="term" value="C:cytoplasmic exosome (RNase complex)"/>
    <property type="evidence" value="ECO:0007669"/>
    <property type="project" value="TreeGrafter"/>
</dbReference>
<dbReference type="InterPro" id="IPR001247">
    <property type="entry name" value="ExoRNase_PH_dom1"/>
</dbReference>
<evidence type="ECO:0000259" key="14">
    <source>
        <dbReference type="Pfam" id="PF01138"/>
    </source>
</evidence>
<dbReference type="GO" id="GO:0005730">
    <property type="term" value="C:nucleolus"/>
    <property type="evidence" value="ECO:0007669"/>
    <property type="project" value="UniProtKB-SubCell"/>
</dbReference>
<name>A0A6J8B4W8_MYTCO</name>
<comment type="subcellular location">
    <subcellularLocation>
        <location evidence="1">Cytoplasm</location>
    </subcellularLocation>
    <subcellularLocation>
        <location evidence="2">Nucleus</location>
        <location evidence="2">Nucleolus</location>
    </subcellularLocation>
</comment>
<dbReference type="SUPFAM" id="SSF54211">
    <property type="entry name" value="Ribosomal protein S5 domain 2-like"/>
    <property type="match status" value="1"/>
</dbReference>
<dbReference type="InterPro" id="IPR050080">
    <property type="entry name" value="RNase_PH"/>
</dbReference>
<dbReference type="PANTHER" id="PTHR11953">
    <property type="entry name" value="EXOSOME COMPLEX COMPONENT"/>
    <property type="match status" value="1"/>
</dbReference>
<dbReference type="InterPro" id="IPR020568">
    <property type="entry name" value="Ribosomal_Su5_D2-typ_SF"/>
</dbReference>
<keyword evidence="5" id="KW-0698">rRNA processing</keyword>
<evidence type="ECO:0000256" key="9">
    <source>
        <dbReference type="ARBA" id="ARBA00058393"/>
    </source>
</evidence>
<dbReference type="GO" id="GO:0016075">
    <property type="term" value="P:rRNA catabolic process"/>
    <property type="evidence" value="ECO:0007669"/>
    <property type="project" value="TreeGrafter"/>
</dbReference>
<dbReference type="CDD" id="cd11371">
    <property type="entry name" value="RNase_PH_MTR3"/>
    <property type="match status" value="1"/>
</dbReference>
<organism evidence="15 16">
    <name type="scientific">Mytilus coruscus</name>
    <name type="common">Sea mussel</name>
    <dbReference type="NCBI Taxonomy" id="42192"/>
    <lineage>
        <taxon>Eukaryota</taxon>
        <taxon>Metazoa</taxon>
        <taxon>Spiralia</taxon>
        <taxon>Lophotrochozoa</taxon>
        <taxon>Mollusca</taxon>
        <taxon>Bivalvia</taxon>
        <taxon>Autobranchia</taxon>
        <taxon>Pteriomorphia</taxon>
        <taxon>Mytilida</taxon>
        <taxon>Mytiloidea</taxon>
        <taxon>Mytilidae</taxon>
        <taxon>Mytilinae</taxon>
        <taxon>Mytilus</taxon>
    </lineage>
</organism>
<evidence type="ECO:0000256" key="12">
    <source>
        <dbReference type="ARBA" id="ARBA00080620"/>
    </source>
</evidence>
<proteinExistence type="inferred from homology"/>
<comment type="subunit">
    <text evidence="10">Component of the RNA exosome complex.</text>
</comment>
<dbReference type="GO" id="GO:0034475">
    <property type="term" value="P:U4 snRNA 3'-end processing"/>
    <property type="evidence" value="ECO:0007669"/>
    <property type="project" value="TreeGrafter"/>
</dbReference>
<dbReference type="InterPro" id="IPR036345">
    <property type="entry name" value="ExoRNase_PH_dom2_sf"/>
</dbReference>
<dbReference type="Pfam" id="PF01138">
    <property type="entry name" value="RNase_PH"/>
    <property type="match status" value="1"/>
</dbReference>
<gene>
    <name evidence="15" type="ORF">MCOR_15045</name>
</gene>
<evidence type="ECO:0000256" key="10">
    <source>
        <dbReference type="ARBA" id="ARBA00062379"/>
    </source>
</evidence>
<accession>A0A6J8B4W8</accession>
<dbReference type="PANTHER" id="PTHR11953:SF2">
    <property type="entry name" value="EXOSOME COMPLEX COMPONENT MTR3"/>
    <property type="match status" value="1"/>
</dbReference>
<dbReference type="EMBL" id="CACVKT020002617">
    <property type="protein sequence ID" value="CAC5378915.1"/>
    <property type="molecule type" value="Genomic_DNA"/>
</dbReference>
<evidence type="ECO:0000256" key="11">
    <source>
        <dbReference type="ARBA" id="ARBA00067159"/>
    </source>
</evidence>
<dbReference type="OrthoDB" id="2504340at2759"/>
<evidence type="ECO:0000313" key="15">
    <source>
        <dbReference type="EMBL" id="CAC5378915.1"/>
    </source>
</evidence>
<dbReference type="GO" id="GO:0003723">
    <property type="term" value="F:RNA binding"/>
    <property type="evidence" value="ECO:0007669"/>
    <property type="project" value="UniProtKB-KW"/>
</dbReference>
<dbReference type="SUPFAM" id="SSF55666">
    <property type="entry name" value="Ribonuclease PH domain 2-like"/>
    <property type="match status" value="1"/>
</dbReference>
<keyword evidence="16" id="KW-1185">Reference proteome</keyword>
<keyword evidence="8" id="KW-0539">Nucleus</keyword>
<evidence type="ECO:0000256" key="1">
    <source>
        <dbReference type="ARBA" id="ARBA00004496"/>
    </source>
</evidence>
<evidence type="ECO:0000256" key="6">
    <source>
        <dbReference type="ARBA" id="ARBA00022835"/>
    </source>
</evidence>
<evidence type="ECO:0000313" key="16">
    <source>
        <dbReference type="Proteomes" id="UP000507470"/>
    </source>
</evidence>
<keyword evidence="6" id="KW-0271">Exosome</keyword>
<protein>
    <recommendedName>
        <fullName evidence="11">Exosome complex component MTR3</fullName>
    </recommendedName>
    <alternativeName>
        <fullName evidence="13">Exosome component 6</fullName>
    </alternativeName>
    <alternativeName>
        <fullName evidence="12">mRNA transport regulator 3 homolog</fullName>
    </alternativeName>
</protein>
<reference evidence="15 16" key="1">
    <citation type="submission" date="2020-06" db="EMBL/GenBank/DDBJ databases">
        <authorList>
            <person name="Li R."/>
            <person name="Bekaert M."/>
        </authorList>
    </citation>
    <scope>NUCLEOTIDE SEQUENCE [LARGE SCALE GENOMIC DNA]</scope>
    <source>
        <strain evidence="16">wild</strain>
    </source>
</reference>
<dbReference type="InterPro" id="IPR027408">
    <property type="entry name" value="PNPase/RNase_PH_dom_sf"/>
</dbReference>
<evidence type="ECO:0000256" key="4">
    <source>
        <dbReference type="ARBA" id="ARBA00022490"/>
    </source>
</evidence>
<dbReference type="FunFam" id="3.30.230.70:FF:000035">
    <property type="entry name" value="Exosome complex component MTR3"/>
    <property type="match status" value="1"/>
</dbReference>
<evidence type="ECO:0000256" key="5">
    <source>
        <dbReference type="ARBA" id="ARBA00022552"/>
    </source>
</evidence>
<keyword evidence="4" id="KW-0963">Cytoplasm</keyword>
<evidence type="ECO:0000256" key="8">
    <source>
        <dbReference type="ARBA" id="ARBA00023242"/>
    </source>
</evidence>
<dbReference type="GO" id="GO:0071028">
    <property type="term" value="P:nuclear mRNA surveillance"/>
    <property type="evidence" value="ECO:0007669"/>
    <property type="project" value="TreeGrafter"/>
</dbReference>
<keyword evidence="7" id="KW-0694">RNA-binding</keyword>
<evidence type="ECO:0000256" key="7">
    <source>
        <dbReference type="ARBA" id="ARBA00022884"/>
    </source>
</evidence>
<dbReference type="GO" id="GO:0006364">
    <property type="term" value="P:rRNA processing"/>
    <property type="evidence" value="ECO:0007669"/>
    <property type="project" value="UniProtKB-KW"/>
</dbReference>